<protein>
    <submittedName>
        <fullName evidence="1">Pentatricopeptide repeat-containing protein</fullName>
    </submittedName>
</protein>
<dbReference type="AlphaFoldDB" id="A0ABD1VLD4"/>
<dbReference type="PANTHER" id="PTHR47880">
    <property type="entry name" value="OS05G0353300 PROTEIN"/>
    <property type="match status" value="1"/>
</dbReference>
<sequence>MASISGIAAINNLRLTRGSSSRHYNFLATPKPNKPTQRNMFWNFRLVKSVELDMFVIGDDEDEMSERFFEAIEELERMTRVSQEGRDFCCTVEVFKCLQKDNRVGKEKMKLMVSIMCSCMQRGTTKKI</sequence>
<evidence type="ECO:0000313" key="2">
    <source>
        <dbReference type="Proteomes" id="UP001604277"/>
    </source>
</evidence>
<accession>A0ABD1VLD4</accession>
<dbReference type="PANTHER" id="PTHR47880:SF1">
    <property type="entry name" value="OS05G0353300 PROTEIN"/>
    <property type="match status" value="1"/>
</dbReference>
<reference evidence="2" key="1">
    <citation type="submission" date="2024-07" db="EMBL/GenBank/DDBJ databases">
        <title>Two chromosome-level genome assemblies of Korean endemic species Abeliophyllum distichum and Forsythia ovata (Oleaceae).</title>
        <authorList>
            <person name="Jang H."/>
        </authorList>
    </citation>
    <scope>NUCLEOTIDE SEQUENCE [LARGE SCALE GENOMIC DNA]</scope>
</reference>
<organism evidence="1 2">
    <name type="scientific">Forsythia ovata</name>
    <dbReference type="NCBI Taxonomy" id="205694"/>
    <lineage>
        <taxon>Eukaryota</taxon>
        <taxon>Viridiplantae</taxon>
        <taxon>Streptophyta</taxon>
        <taxon>Embryophyta</taxon>
        <taxon>Tracheophyta</taxon>
        <taxon>Spermatophyta</taxon>
        <taxon>Magnoliopsida</taxon>
        <taxon>eudicotyledons</taxon>
        <taxon>Gunneridae</taxon>
        <taxon>Pentapetalae</taxon>
        <taxon>asterids</taxon>
        <taxon>lamiids</taxon>
        <taxon>Lamiales</taxon>
        <taxon>Oleaceae</taxon>
        <taxon>Forsythieae</taxon>
        <taxon>Forsythia</taxon>
    </lineage>
</organism>
<evidence type="ECO:0000313" key="1">
    <source>
        <dbReference type="EMBL" id="KAL2538169.1"/>
    </source>
</evidence>
<proteinExistence type="predicted"/>
<keyword evidence="2" id="KW-1185">Reference proteome</keyword>
<name>A0ABD1VLD4_9LAMI</name>
<dbReference type="Proteomes" id="UP001604277">
    <property type="component" value="Unassembled WGS sequence"/>
</dbReference>
<gene>
    <name evidence="1" type="ORF">Fot_19560</name>
</gene>
<comment type="caution">
    <text evidence="1">The sequence shown here is derived from an EMBL/GenBank/DDBJ whole genome shotgun (WGS) entry which is preliminary data.</text>
</comment>
<dbReference type="EMBL" id="JBFOLJ010000005">
    <property type="protein sequence ID" value="KAL2538169.1"/>
    <property type="molecule type" value="Genomic_DNA"/>
</dbReference>